<accession>A0ABV9YXG9</accession>
<evidence type="ECO:0000313" key="2">
    <source>
        <dbReference type="EMBL" id="MFC5066919.1"/>
    </source>
</evidence>
<gene>
    <name evidence="2" type="ORF">ACFPFW_02705</name>
</gene>
<proteinExistence type="predicted"/>
<protein>
    <submittedName>
        <fullName evidence="2">Uncharacterized protein</fullName>
    </submittedName>
</protein>
<sequence>MSALSDMLSLFWREIADRPDGPFAFRFYLQPVMSALLAFRDGIKDAKGGTPPYFWTILNDAERRSASLMEGLKATARVIGLGFLMDFAYQYFVLAKFTPLETIVVVLLLCFVPYLLLRGPFRRLAGWWLRRQHQERRS</sequence>
<dbReference type="RefSeq" id="WP_379769315.1">
    <property type="nucleotide sequence ID" value="NZ_JBHSJF010000002.1"/>
</dbReference>
<evidence type="ECO:0000313" key="3">
    <source>
        <dbReference type="Proteomes" id="UP001595796"/>
    </source>
</evidence>
<dbReference type="EMBL" id="JBHSJF010000002">
    <property type="protein sequence ID" value="MFC5066919.1"/>
    <property type="molecule type" value="Genomic_DNA"/>
</dbReference>
<name>A0ABV9YXG9_9HYPH</name>
<keyword evidence="1" id="KW-1133">Transmembrane helix</keyword>
<organism evidence="2 3">
    <name type="scientific">Flaviflagellibacter deserti</name>
    <dbReference type="NCBI Taxonomy" id="2267266"/>
    <lineage>
        <taxon>Bacteria</taxon>
        <taxon>Pseudomonadati</taxon>
        <taxon>Pseudomonadota</taxon>
        <taxon>Alphaproteobacteria</taxon>
        <taxon>Hyphomicrobiales</taxon>
        <taxon>Flaviflagellibacter</taxon>
    </lineage>
</organism>
<evidence type="ECO:0000256" key="1">
    <source>
        <dbReference type="SAM" id="Phobius"/>
    </source>
</evidence>
<feature type="transmembrane region" description="Helical" evidence="1">
    <location>
        <begin position="98"/>
        <end position="117"/>
    </location>
</feature>
<reference evidence="3" key="1">
    <citation type="journal article" date="2019" name="Int. J. Syst. Evol. Microbiol.">
        <title>The Global Catalogue of Microorganisms (GCM) 10K type strain sequencing project: providing services to taxonomists for standard genome sequencing and annotation.</title>
        <authorList>
            <consortium name="The Broad Institute Genomics Platform"/>
            <consortium name="The Broad Institute Genome Sequencing Center for Infectious Disease"/>
            <person name="Wu L."/>
            <person name="Ma J."/>
        </authorList>
    </citation>
    <scope>NUCLEOTIDE SEQUENCE [LARGE SCALE GENOMIC DNA]</scope>
    <source>
        <strain evidence="3">CGMCC 1.16444</strain>
    </source>
</reference>
<keyword evidence="3" id="KW-1185">Reference proteome</keyword>
<keyword evidence="1" id="KW-0812">Transmembrane</keyword>
<dbReference type="Proteomes" id="UP001595796">
    <property type="component" value="Unassembled WGS sequence"/>
</dbReference>
<keyword evidence="1" id="KW-0472">Membrane</keyword>
<comment type="caution">
    <text evidence="2">The sequence shown here is derived from an EMBL/GenBank/DDBJ whole genome shotgun (WGS) entry which is preliminary data.</text>
</comment>